<keyword evidence="2" id="KW-0433">Leucine-rich repeat</keyword>
<keyword evidence="3" id="KW-0677">Repeat</keyword>
<dbReference type="OrthoDB" id="910662at2759"/>
<comment type="caution">
    <text evidence="9">The sequence shown here is derived from an EMBL/GenBank/DDBJ whole genome shotgun (WGS) entry which is preliminary data.</text>
</comment>
<dbReference type="Gene3D" id="1.10.8.430">
    <property type="entry name" value="Helical domain of apoptotic protease-activating factors"/>
    <property type="match status" value="1"/>
</dbReference>
<organism evidence="9 10">
    <name type="scientific">Olea europaea subsp. europaea</name>
    <dbReference type="NCBI Taxonomy" id="158383"/>
    <lineage>
        <taxon>Eukaryota</taxon>
        <taxon>Viridiplantae</taxon>
        <taxon>Streptophyta</taxon>
        <taxon>Embryophyta</taxon>
        <taxon>Tracheophyta</taxon>
        <taxon>Spermatophyta</taxon>
        <taxon>Magnoliopsida</taxon>
        <taxon>eudicotyledons</taxon>
        <taxon>Gunneridae</taxon>
        <taxon>Pentapetalae</taxon>
        <taxon>asterids</taxon>
        <taxon>lamiids</taxon>
        <taxon>Lamiales</taxon>
        <taxon>Oleaceae</taxon>
        <taxon>Oleeae</taxon>
        <taxon>Olea</taxon>
    </lineage>
</organism>
<keyword evidence="5" id="KW-0611">Plant defense</keyword>
<comment type="similarity">
    <text evidence="1">Belongs to the disease resistance NB-LRR family.</text>
</comment>
<evidence type="ECO:0000313" key="10">
    <source>
        <dbReference type="Proteomes" id="UP000594638"/>
    </source>
</evidence>
<evidence type="ECO:0000256" key="3">
    <source>
        <dbReference type="ARBA" id="ARBA00022737"/>
    </source>
</evidence>
<gene>
    <name evidence="9" type="ORF">OLEA9_A090628</name>
</gene>
<feature type="domain" description="Disease resistance protein winged helix" evidence="8">
    <location>
        <begin position="183"/>
        <end position="253"/>
    </location>
</feature>
<evidence type="ECO:0000256" key="1">
    <source>
        <dbReference type="ARBA" id="ARBA00008894"/>
    </source>
</evidence>
<dbReference type="AlphaFoldDB" id="A0A8S0U321"/>
<dbReference type="GO" id="GO:0006952">
    <property type="term" value="P:defense response"/>
    <property type="evidence" value="ECO:0007669"/>
    <property type="project" value="UniProtKB-KW"/>
</dbReference>
<dbReference type="PANTHER" id="PTHR15140">
    <property type="entry name" value="TUBULIN-SPECIFIC CHAPERONE E"/>
    <property type="match status" value="1"/>
</dbReference>
<feature type="domain" description="NB-ARC" evidence="7">
    <location>
        <begin position="7"/>
        <end position="99"/>
    </location>
</feature>
<keyword evidence="4" id="KW-0547">Nucleotide-binding</keyword>
<dbReference type="Gene3D" id="3.80.10.10">
    <property type="entry name" value="Ribonuclease Inhibitor"/>
    <property type="match status" value="1"/>
</dbReference>
<accession>A0A8S0U321</accession>
<evidence type="ECO:0000259" key="7">
    <source>
        <dbReference type="Pfam" id="PF00931"/>
    </source>
</evidence>
<dbReference type="InterPro" id="IPR042197">
    <property type="entry name" value="Apaf_helical"/>
</dbReference>
<evidence type="ECO:0000313" key="9">
    <source>
        <dbReference type="EMBL" id="CAA3010728.1"/>
    </source>
</evidence>
<dbReference type="EMBL" id="CACTIH010007350">
    <property type="protein sequence ID" value="CAA3010728.1"/>
    <property type="molecule type" value="Genomic_DNA"/>
</dbReference>
<dbReference type="Proteomes" id="UP000594638">
    <property type="component" value="Unassembled WGS sequence"/>
</dbReference>
<dbReference type="GO" id="GO:0005524">
    <property type="term" value="F:ATP binding"/>
    <property type="evidence" value="ECO:0007669"/>
    <property type="project" value="UniProtKB-KW"/>
</dbReference>
<dbReference type="Pfam" id="PF00931">
    <property type="entry name" value="NB-ARC"/>
    <property type="match status" value="1"/>
</dbReference>
<protein>
    <submittedName>
        <fullName evidence="9">Late blight resistance homolog R1A-10</fullName>
    </submittedName>
</protein>
<proteinExistence type="inferred from homology"/>
<dbReference type="SUPFAM" id="SSF52047">
    <property type="entry name" value="RNI-like"/>
    <property type="match status" value="1"/>
</dbReference>
<dbReference type="Pfam" id="PF23559">
    <property type="entry name" value="WHD_DRP"/>
    <property type="match status" value="1"/>
</dbReference>
<dbReference type="Gene3D" id="3.40.50.300">
    <property type="entry name" value="P-loop containing nucleotide triphosphate hydrolases"/>
    <property type="match status" value="1"/>
</dbReference>
<name>A0A8S0U321_OLEEU</name>
<evidence type="ECO:0000256" key="5">
    <source>
        <dbReference type="ARBA" id="ARBA00022821"/>
    </source>
</evidence>
<dbReference type="InterPro" id="IPR058922">
    <property type="entry name" value="WHD_DRP"/>
</dbReference>
<evidence type="ECO:0000256" key="6">
    <source>
        <dbReference type="ARBA" id="ARBA00022840"/>
    </source>
</evidence>
<dbReference type="Gene3D" id="1.10.10.10">
    <property type="entry name" value="Winged helix-like DNA-binding domain superfamily/Winged helix DNA-binding domain"/>
    <property type="match status" value="1"/>
</dbReference>
<dbReference type="InterPro" id="IPR032675">
    <property type="entry name" value="LRR_dom_sf"/>
</dbReference>
<sequence>MHKKETHGRHEENTEGLKELLYKCLKGRKYLIVMDDVWDDEILDELRRSFPNDENRSRIMLTTRLEQVGLHCPRSYLHRMHFLNEDESCSLFCEKVFGENSFPPELEIVGKKICRNCRGIPLSIVVIAGLLSKATKTHHEWEKIAENMSSVITSNDEQCSKILDLSYNNLPHHLKGCYLYMGIFPEDSDIPVSLLFKLWIAERFVKFMGSKTIEDAAEEYLLDLVQRSLVMVSEESSRGKIKACKLHDLLRNLCTNEARRGNFFHVSSHGTPLDVRCLRRTIIQGKSDGSGHRARVKGEIPVIVLENLQTLSVLENLKRIPNLKKLGVSYSSPPEAPLDWGYYRLHNLARLHKLELLKIEFSMPSPSFLRNITFPTSLRKLTLEGCCLPWEDMTIIGSLSNLQVLKLKPDAFKGPEWEPIEGEFDQLKYLLLDGLDLKHWRAENIHFPKLRQLVIRWCSSLEMIPFGIGEIPTLDSIELLHCSPIVVTSAKEIKEEQLNMGNDFIRLRVNDCYQLNTRKSRMILEATAEANSGCIVS</sequence>
<evidence type="ECO:0000259" key="8">
    <source>
        <dbReference type="Pfam" id="PF23559"/>
    </source>
</evidence>
<evidence type="ECO:0000256" key="4">
    <source>
        <dbReference type="ARBA" id="ARBA00022741"/>
    </source>
</evidence>
<dbReference type="InterPro" id="IPR002182">
    <property type="entry name" value="NB-ARC"/>
</dbReference>
<dbReference type="PANTHER" id="PTHR15140:SF37">
    <property type="entry name" value="UBIQUITIN-LIKE DOMAIN-CONTAINING PROTEIN"/>
    <property type="match status" value="1"/>
</dbReference>
<keyword evidence="6" id="KW-0067">ATP-binding</keyword>
<dbReference type="GO" id="GO:0043531">
    <property type="term" value="F:ADP binding"/>
    <property type="evidence" value="ECO:0007669"/>
    <property type="project" value="InterPro"/>
</dbReference>
<dbReference type="Gramene" id="OE9A090628T1">
    <property type="protein sequence ID" value="OE9A090628C1"/>
    <property type="gene ID" value="OE9A090628"/>
</dbReference>
<dbReference type="InterPro" id="IPR027417">
    <property type="entry name" value="P-loop_NTPase"/>
</dbReference>
<dbReference type="FunFam" id="1.10.10.10:FF:000322">
    <property type="entry name" value="Probable disease resistance protein At1g63360"/>
    <property type="match status" value="1"/>
</dbReference>
<reference evidence="9 10" key="1">
    <citation type="submission" date="2019-12" db="EMBL/GenBank/DDBJ databases">
        <authorList>
            <person name="Alioto T."/>
            <person name="Alioto T."/>
            <person name="Gomez Garrido J."/>
        </authorList>
    </citation>
    <scope>NUCLEOTIDE SEQUENCE [LARGE SCALE GENOMIC DNA]</scope>
</reference>
<dbReference type="InterPro" id="IPR036388">
    <property type="entry name" value="WH-like_DNA-bd_sf"/>
</dbReference>
<keyword evidence="10" id="KW-1185">Reference proteome</keyword>
<dbReference type="PRINTS" id="PR00364">
    <property type="entry name" value="DISEASERSIST"/>
</dbReference>
<evidence type="ECO:0000256" key="2">
    <source>
        <dbReference type="ARBA" id="ARBA00022614"/>
    </source>
</evidence>
<dbReference type="SUPFAM" id="SSF52540">
    <property type="entry name" value="P-loop containing nucleoside triphosphate hydrolases"/>
    <property type="match status" value="1"/>
</dbReference>